<dbReference type="Proteomes" id="UP001341281">
    <property type="component" value="Chromosome 08"/>
</dbReference>
<dbReference type="InterPro" id="IPR046533">
    <property type="entry name" value="DUF6598"/>
</dbReference>
<gene>
    <name evidence="3" type="ORF">U9M48_035093</name>
</gene>
<dbReference type="PANTHER" id="PTHR33065:SF131">
    <property type="entry name" value="EXPRESSED PROTEIN"/>
    <property type="match status" value="1"/>
</dbReference>
<dbReference type="PANTHER" id="PTHR33065">
    <property type="entry name" value="OS07G0486400 PROTEIN"/>
    <property type="match status" value="1"/>
</dbReference>
<evidence type="ECO:0000259" key="2">
    <source>
        <dbReference type="Pfam" id="PF20241"/>
    </source>
</evidence>
<proteinExistence type="predicted"/>
<accession>A0AAQ3UB03</accession>
<evidence type="ECO:0000313" key="3">
    <source>
        <dbReference type="EMBL" id="WVZ88590.1"/>
    </source>
</evidence>
<dbReference type="Pfam" id="PF20241">
    <property type="entry name" value="DUF6598"/>
    <property type="match status" value="2"/>
</dbReference>
<sequence>MEPVDLEVTLGGNVHGHKRSDLDLQNGAVKVFQGGDAKRPRECDDDDTSDMEMDEAYHGFQVYLKDWLMMYGQNGANSFEGERSAITFSDEAEIIARPSPHRRHDSLLELTGPSRAILLWDEPVFEIDLKVKGKGSSSEDKILCLDVFGYNNISYKGNVSYARTKVVSSRHSRVEVMFAHLKCSVEATITVRICEGSGNFSAFLTACNVSLGEDVVLLDTRGQEVSITQDGEVTLQRHVVVVEDRANLMIGIKAEQLGDTAESRTKVDDNIEFVAKSALRNEGYFNIGLTRLHVCWSHVCTDVPVLPASAEPMDTTEPMDTMEIFFVKVASLTGGIKWPLDVYGDVADDKVLCLHYFGYNNIAYRGAVSYARTEDVSSESCTMSFRRPSSLASPAGRAGSLRASLPAPRASARMPITEDGEVLLQRHVVVVELLGELVLGMEAALRDGCAAEGESPGVSNSKLHFTAWSALRSLGFFLESRSWSLGQCSLRVGPSPIESSPTLTLSVAAGGGGAKPLSSFPPRRRKMETANLEAKLGGNENVRPRSQEVGSRSDPDQAAAGGEFQGGERNYEDAISDDTDTEMDEEMAAEQSFEVYRNDWLRMYGDNGANSFEAETELPPMRYTDIPVLPIGAKPADTMEVFFVKVAQITSDLSWPLDVYGVVAVRDSVDSKRNYLFRRGRDNCQTLSSPQARDSLLELTGPSRAILLWDEPVFEIDLKVKNRGTSSSEDKVLCLDFFGYNNISYKGNVSYAKTEVVSSKHSTVEVRFAHLKRSVEATATAHIIKGGNFSARLTTCNPSIGEDVVLLDTRGQEVSVTKDGEVALQRRVVVVEDRADLMINLKAVEPGDTAESCIEVDKKRSIVAKSALRNECFFNIGSSRLRVLVAWSLLRCEDKIQRDQSAWTKLERMPWHEAREHTGGSPKPWLTWSMAFLSYRKLDQDCFLAGLLRIRYGRFGPFAVCLKPAVPLQSSQPHPPRLPSPIEIQK</sequence>
<feature type="compositionally biased region" description="Basic and acidic residues" evidence="1">
    <location>
        <begin position="542"/>
        <end position="555"/>
    </location>
</feature>
<feature type="domain" description="DUF6598" evidence="2">
    <location>
        <begin position="104"/>
        <end position="294"/>
    </location>
</feature>
<feature type="region of interest" description="Disordered" evidence="1">
    <location>
        <begin position="503"/>
        <end position="574"/>
    </location>
</feature>
<evidence type="ECO:0000313" key="4">
    <source>
        <dbReference type="Proteomes" id="UP001341281"/>
    </source>
</evidence>
<dbReference type="AlphaFoldDB" id="A0AAQ3UB03"/>
<feature type="domain" description="DUF6598" evidence="2">
    <location>
        <begin position="638"/>
        <end position="885"/>
    </location>
</feature>
<reference evidence="3 4" key="1">
    <citation type="submission" date="2024-02" db="EMBL/GenBank/DDBJ databases">
        <title>High-quality chromosome-scale genome assembly of Pensacola bahiagrass (Paspalum notatum Flugge var. saurae).</title>
        <authorList>
            <person name="Vega J.M."/>
            <person name="Podio M."/>
            <person name="Orjuela J."/>
            <person name="Siena L.A."/>
            <person name="Pessino S.C."/>
            <person name="Combes M.C."/>
            <person name="Mariac C."/>
            <person name="Albertini E."/>
            <person name="Pupilli F."/>
            <person name="Ortiz J.P.A."/>
            <person name="Leblanc O."/>
        </authorList>
    </citation>
    <scope>NUCLEOTIDE SEQUENCE [LARGE SCALE GENOMIC DNA]</scope>
    <source>
        <strain evidence="3">R1</strain>
        <tissue evidence="3">Leaf</tissue>
    </source>
</reference>
<dbReference type="EMBL" id="CP144752">
    <property type="protein sequence ID" value="WVZ88590.1"/>
    <property type="molecule type" value="Genomic_DNA"/>
</dbReference>
<keyword evidence="4" id="KW-1185">Reference proteome</keyword>
<organism evidence="3 4">
    <name type="scientific">Paspalum notatum var. saurae</name>
    <dbReference type="NCBI Taxonomy" id="547442"/>
    <lineage>
        <taxon>Eukaryota</taxon>
        <taxon>Viridiplantae</taxon>
        <taxon>Streptophyta</taxon>
        <taxon>Embryophyta</taxon>
        <taxon>Tracheophyta</taxon>
        <taxon>Spermatophyta</taxon>
        <taxon>Magnoliopsida</taxon>
        <taxon>Liliopsida</taxon>
        <taxon>Poales</taxon>
        <taxon>Poaceae</taxon>
        <taxon>PACMAD clade</taxon>
        <taxon>Panicoideae</taxon>
        <taxon>Andropogonodae</taxon>
        <taxon>Paspaleae</taxon>
        <taxon>Paspalinae</taxon>
        <taxon>Paspalum</taxon>
    </lineage>
</organism>
<name>A0AAQ3UB03_PASNO</name>
<evidence type="ECO:0000256" key="1">
    <source>
        <dbReference type="SAM" id="MobiDB-lite"/>
    </source>
</evidence>
<protein>
    <recommendedName>
        <fullName evidence="2">DUF6598 domain-containing protein</fullName>
    </recommendedName>
</protein>